<name>G2QXN9_THETT</name>
<feature type="region of interest" description="Disordered" evidence="1">
    <location>
        <begin position="66"/>
        <end position="99"/>
    </location>
</feature>
<proteinExistence type="predicted"/>
<dbReference type="AlphaFoldDB" id="G2QXN9"/>
<evidence type="ECO:0000256" key="1">
    <source>
        <dbReference type="SAM" id="MobiDB-lite"/>
    </source>
</evidence>
<evidence type="ECO:0000313" key="3">
    <source>
        <dbReference type="Proteomes" id="UP000008181"/>
    </source>
</evidence>
<dbReference type="Proteomes" id="UP000008181">
    <property type="component" value="Chromosome 1"/>
</dbReference>
<dbReference type="HOGENOM" id="CLU_1050466_0_0_1"/>
<feature type="region of interest" description="Disordered" evidence="1">
    <location>
        <begin position="1"/>
        <end position="21"/>
    </location>
</feature>
<protein>
    <submittedName>
        <fullName evidence="2">Uncharacterized protein</fullName>
    </submittedName>
</protein>
<dbReference type="KEGG" id="ttt:THITE_2106449"/>
<dbReference type="OrthoDB" id="5343483at2759"/>
<sequence>MASAAAAERNQGDDKESRSSDLSPLSIHRLIALHSHERLLVHPLLWTDRHLTLLGCHIHHRGEAGGVDGLKVVNGPPTPPESQDGDSAPSPSSDQSSVPDTRVADFLTMVDVICDFLKQAGCSVKIDKRHTRFYFRGRSRDIIEYWHFDTTTPGPNSERVTFACFDVHDMWALRRKYLFPLRDRLDRENPPLIRRYLKLMKRHTPADPTKDPYLVAVVIALAQQQRLLWRQMCGAKRGPKLHSPDGYTVRLLFAGVPTPETSSRL</sequence>
<accession>G2QXN9</accession>
<evidence type="ECO:0000313" key="2">
    <source>
        <dbReference type="EMBL" id="AEO62357.1"/>
    </source>
</evidence>
<dbReference type="RefSeq" id="XP_003648693.1">
    <property type="nucleotide sequence ID" value="XM_003648645.1"/>
</dbReference>
<dbReference type="GeneID" id="11521517"/>
<feature type="compositionally biased region" description="Basic and acidic residues" evidence="1">
    <location>
        <begin position="10"/>
        <end position="19"/>
    </location>
</feature>
<gene>
    <name evidence="2" type="ORF">THITE_2106449</name>
</gene>
<reference evidence="2 3" key="1">
    <citation type="journal article" date="2011" name="Nat. Biotechnol.">
        <title>Comparative genomic analysis of the thermophilic biomass-degrading fungi Myceliophthora thermophila and Thielavia terrestris.</title>
        <authorList>
            <person name="Berka R.M."/>
            <person name="Grigoriev I.V."/>
            <person name="Otillar R."/>
            <person name="Salamov A."/>
            <person name="Grimwood J."/>
            <person name="Reid I."/>
            <person name="Ishmael N."/>
            <person name="John T."/>
            <person name="Darmond C."/>
            <person name="Moisan M.-C."/>
            <person name="Henrissat B."/>
            <person name="Coutinho P.M."/>
            <person name="Lombard V."/>
            <person name="Natvig D.O."/>
            <person name="Lindquist E."/>
            <person name="Schmutz J."/>
            <person name="Lucas S."/>
            <person name="Harris P."/>
            <person name="Powlowski J."/>
            <person name="Bellemare A."/>
            <person name="Taylor D."/>
            <person name="Butler G."/>
            <person name="de Vries R.P."/>
            <person name="Allijn I.E."/>
            <person name="van den Brink J."/>
            <person name="Ushinsky S."/>
            <person name="Storms R."/>
            <person name="Powell A.J."/>
            <person name="Paulsen I.T."/>
            <person name="Elbourne L.D.H."/>
            <person name="Baker S.E."/>
            <person name="Magnuson J."/>
            <person name="LaBoissiere S."/>
            <person name="Clutterbuck A.J."/>
            <person name="Martinez D."/>
            <person name="Wogulis M."/>
            <person name="de Leon A.L."/>
            <person name="Rey M.W."/>
            <person name="Tsang A."/>
        </authorList>
    </citation>
    <scope>NUCLEOTIDE SEQUENCE [LARGE SCALE GENOMIC DNA]</scope>
    <source>
        <strain evidence="3">ATCC 38088 / NRRL 8126</strain>
    </source>
</reference>
<keyword evidence="3" id="KW-1185">Reference proteome</keyword>
<dbReference type="EMBL" id="CP003009">
    <property type="protein sequence ID" value="AEO62357.1"/>
    <property type="molecule type" value="Genomic_DNA"/>
</dbReference>
<organism evidence="2 3">
    <name type="scientific">Thermothielavioides terrestris (strain ATCC 38088 / NRRL 8126)</name>
    <name type="common">Thielavia terrestris</name>
    <dbReference type="NCBI Taxonomy" id="578455"/>
    <lineage>
        <taxon>Eukaryota</taxon>
        <taxon>Fungi</taxon>
        <taxon>Dikarya</taxon>
        <taxon>Ascomycota</taxon>
        <taxon>Pezizomycotina</taxon>
        <taxon>Sordariomycetes</taxon>
        <taxon>Sordariomycetidae</taxon>
        <taxon>Sordariales</taxon>
        <taxon>Chaetomiaceae</taxon>
        <taxon>Thermothielavioides</taxon>
        <taxon>Thermothielavioides terrestris</taxon>
    </lineage>
</organism>
<feature type="compositionally biased region" description="Low complexity" evidence="1">
    <location>
        <begin position="85"/>
        <end position="99"/>
    </location>
</feature>